<evidence type="ECO:0000313" key="3">
    <source>
        <dbReference type="Proteomes" id="UP000008810"/>
    </source>
</evidence>
<accession>A0A2K2DFY9</accession>
<evidence type="ECO:0000313" key="1">
    <source>
        <dbReference type="EMBL" id="PNT73206.1"/>
    </source>
</evidence>
<dbReference type="InParanoid" id="A0A2K2DFY9"/>
<protein>
    <submittedName>
        <fullName evidence="1 2">Uncharacterized protein</fullName>
    </submittedName>
</protein>
<gene>
    <name evidence="1" type="ORF">BRADI_2g55045v3</name>
</gene>
<sequence length="56" mass="6452">MYIRTLSRQDRLGGSTYHMIVFLENPPHDFQMFSRFSYTGTMSAGIIECSSKLSSR</sequence>
<evidence type="ECO:0000313" key="2">
    <source>
        <dbReference type="EnsemblPlants" id="PNT73206"/>
    </source>
</evidence>
<dbReference type="Proteomes" id="UP000008810">
    <property type="component" value="Chromosome 2"/>
</dbReference>
<dbReference type="EMBL" id="CM000881">
    <property type="protein sequence ID" value="PNT73206.1"/>
    <property type="molecule type" value="Genomic_DNA"/>
</dbReference>
<dbReference type="EnsemblPlants" id="PNT73206">
    <property type="protein sequence ID" value="PNT73206"/>
    <property type="gene ID" value="BRADI_2g55045v3"/>
</dbReference>
<name>A0A2K2DFY9_BRADI</name>
<reference evidence="1 2" key="1">
    <citation type="journal article" date="2010" name="Nature">
        <title>Genome sequencing and analysis of the model grass Brachypodium distachyon.</title>
        <authorList>
            <consortium name="International Brachypodium Initiative"/>
        </authorList>
    </citation>
    <scope>NUCLEOTIDE SEQUENCE [LARGE SCALE GENOMIC DNA]</scope>
    <source>
        <strain evidence="1 2">Bd21</strain>
    </source>
</reference>
<organism evidence="1">
    <name type="scientific">Brachypodium distachyon</name>
    <name type="common">Purple false brome</name>
    <name type="synonym">Trachynia distachya</name>
    <dbReference type="NCBI Taxonomy" id="15368"/>
    <lineage>
        <taxon>Eukaryota</taxon>
        <taxon>Viridiplantae</taxon>
        <taxon>Streptophyta</taxon>
        <taxon>Embryophyta</taxon>
        <taxon>Tracheophyta</taxon>
        <taxon>Spermatophyta</taxon>
        <taxon>Magnoliopsida</taxon>
        <taxon>Liliopsida</taxon>
        <taxon>Poales</taxon>
        <taxon>Poaceae</taxon>
        <taxon>BOP clade</taxon>
        <taxon>Pooideae</taxon>
        <taxon>Stipodae</taxon>
        <taxon>Brachypodieae</taxon>
        <taxon>Brachypodium</taxon>
    </lineage>
</organism>
<dbReference type="AlphaFoldDB" id="A0A2K2DFY9"/>
<keyword evidence="3" id="KW-1185">Reference proteome</keyword>
<reference evidence="2" key="3">
    <citation type="submission" date="2018-08" db="UniProtKB">
        <authorList>
            <consortium name="EnsemblPlants"/>
        </authorList>
    </citation>
    <scope>IDENTIFICATION</scope>
    <source>
        <strain evidence="2">cv. Bd21</strain>
    </source>
</reference>
<proteinExistence type="predicted"/>
<dbReference type="Gramene" id="PNT73206">
    <property type="protein sequence ID" value="PNT73206"/>
    <property type="gene ID" value="BRADI_2g55045v3"/>
</dbReference>
<reference evidence="1" key="2">
    <citation type="submission" date="2017-06" db="EMBL/GenBank/DDBJ databases">
        <title>WGS assembly of Brachypodium distachyon.</title>
        <authorList>
            <consortium name="The International Brachypodium Initiative"/>
            <person name="Lucas S."/>
            <person name="Harmon-Smith M."/>
            <person name="Lail K."/>
            <person name="Tice H."/>
            <person name="Grimwood J."/>
            <person name="Bruce D."/>
            <person name="Barry K."/>
            <person name="Shu S."/>
            <person name="Lindquist E."/>
            <person name="Wang M."/>
            <person name="Pitluck S."/>
            <person name="Vogel J.P."/>
            <person name="Garvin D.F."/>
            <person name="Mockler T.C."/>
            <person name="Schmutz J."/>
            <person name="Rokhsar D."/>
            <person name="Bevan M.W."/>
        </authorList>
    </citation>
    <scope>NUCLEOTIDE SEQUENCE</scope>
    <source>
        <strain evidence="1">Bd21</strain>
    </source>
</reference>